<dbReference type="InterPro" id="IPR007438">
    <property type="entry name" value="DUF488"/>
</dbReference>
<comment type="caution">
    <text evidence="1">The sequence shown here is derived from an EMBL/GenBank/DDBJ whole genome shotgun (WGS) entry which is preliminary data.</text>
</comment>
<evidence type="ECO:0000313" key="2">
    <source>
        <dbReference type="Proteomes" id="UP000597444"/>
    </source>
</evidence>
<dbReference type="Pfam" id="PF04343">
    <property type="entry name" value="DUF488"/>
    <property type="match status" value="1"/>
</dbReference>
<sequence>MKHVPIYTIGYGNRSVDEFIALLLRYHIEYIIDVRSQPYSRYSPDFAKKTLEARLEQQNIGYVFMGNLLGGRPEDKTCYVDGRVDYAIVGTKAFYLQGIQRLRTAWEKQLCVALLCAEAKPQECHRSKLIGNTLFEQGITVAHIDETGECKTQKAINMLVLSSRLQRFLLKRWYVSLWLAGGACVRRTRSAAISNSQVGFSDFV</sequence>
<name>A0A8J3IGC9_9CHLR</name>
<organism evidence="1 2">
    <name type="scientific">Reticulibacter mediterranei</name>
    <dbReference type="NCBI Taxonomy" id="2778369"/>
    <lineage>
        <taxon>Bacteria</taxon>
        <taxon>Bacillati</taxon>
        <taxon>Chloroflexota</taxon>
        <taxon>Ktedonobacteria</taxon>
        <taxon>Ktedonobacterales</taxon>
        <taxon>Reticulibacteraceae</taxon>
        <taxon>Reticulibacter</taxon>
    </lineage>
</organism>
<dbReference type="RefSeq" id="WP_220202914.1">
    <property type="nucleotide sequence ID" value="NZ_BNJK01000001.1"/>
</dbReference>
<accession>A0A8J3IGC9</accession>
<dbReference type="PANTHER" id="PTHR39337">
    <property type="entry name" value="BLR5642 PROTEIN"/>
    <property type="match status" value="1"/>
</dbReference>
<proteinExistence type="predicted"/>
<keyword evidence="2" id="KW-1185">Reference proteome</keyword>
<reference evidence="1" key="1">
    <citation type="submission" date="2020-10" db="EMBL/GenBank/DDBJ databases">
        <title>Taxonomic study of unclassified bacteria belonging to the class Ktedonobacteria.</title>
        <authorList>
            <person name="Yabe S."/>
            <person name="Wang C.M."/>
            <person name="Zheng Y."/>
            <person name="Sakai Y."/>
            <person name="Cavaletti L."/>
            <person name="Monciardini P."/>
            <person name="Donadio S."/>
        </authorList>
    </citation>
    <scope>NUCLEOTIDE SEQUENCE</scope>
    <source>
        <strain evidence="1">ID150040</strain>
    </source>
</reference>
<protein>
    <recommendedName>
        <fullName evidence="3">DUF488 domain-containing protein</fullName>
    </recommendedName>
</protein>
<evidence type="ECO:0000313" key="1">
    <source>
        <dbReference type="EMBL" id="GHO92053.1"/>
    </source>
</evidence>
<evidence type="ECO:0008006" key="3">
    <source>
        <dbReference type="Google" id="ProtNLM"/>
    </source>
</evidence>
<dbReference type="PANTHER" id="PTHR39337:SF1">
    <property type="entry name" value="BLR5642 PROTEIN"/>
    <property type="match status" value="1"/>
</dbReference>
<dbReference type="Proteomes" id="UP000597444">
    <property type="component" value="Unassembled WGS sequence"/>
</dbReference>
<dbReference type="AlphaFoldDB" id="A0A8J3IGC9"/>
<dbReference type="EMBL" id="BNJK01000001">
    <property type="protein sequence ID" value="GHO92053.1"/>
    <property type="molecule type" value="Genomic_DNA"/>
</dbReference>
<gene>
    <name evidence="1" type="ORF">KSF_021010</name>
</gene>